<dbReference type="InterPro" id="IPR023214">
    <property type="entry name" value="HAD_sf"/>
</dbReference>
<dbReference type="Gene3D" id="3.40.50.1000">
    <property type="entry name" value="HAD superfamily/HAD-like"/>
    <property type="match status" value="1"/>
</dbReference>
<dbReference type="SUPFAM" id="SSF56784">
    <property type="entry name" value="HAD-like"/>
    <property type="match status" value="1"/>
</dbReference>
<gene>
    <name evidence="1" type="ORF">GCM10025780_20570</name>
</gene>
<accession>A0ABP8VYZ3</accession>
<protein>
    <submittedName>
        <fullName evidence="1">HAD-IA family hydrolase</fullName>
    </submittedName>
</protein>
<dbReference type="PANTHER" id="PTHR43434:SF20">
    <property type="entry name" value="5'-NUCLEOTIDASE"/>
    <property type="match status" value="1"/>
</dbReference>
<keyword evidence="1" id="KW-0378">Hydrolase</keyword>
<keyword evidence="2" id="KW-1185">Reference proteome</keyword>
<dbReference type="RefSeq" id="WP_345375763.1">
    <property type="nucleotide sequence ID" value="NZ_BAABLM010000003.1"/>
</dbReference>
<dbReference type="Gene3D" id="1.10.150.240">
    <property type="entry name" value="Putative phosphatase, domain 2"/>
    <property type="match status" value="1"/>
</dbReference>
<comment type="caution">
    <text evidence="1">The sequence shown here is derived from an EMBL/GenBank/DDBJ whole genome shotgun (WGS) entry which is preliminary data.</text>
</comment>
<dbReference type="InterPro" id="IPR036412">
    <property type="entry name" value="HAD-like_sf"/>
</dbReference>
<dbReference type="Pfam" id="PF13419">
    <property type="entry name" value="HAD_2"/>
    <property type="match status" value="1"/>
</dbReference>
<name>A0ABP8VYZ3_9MICO</name>
<dbReference type="EMBL" id="BAABLM010000003">
    <property type="protein sequence ID" value="GAA4675877.1"/>
    <property type="molecule type" value="Genomic_DNA"/>
</dbReference>
<dbReference type="SFLD" id="SFLDG01129">
    <property type="entry name" value="C1.5:_HAD__Beta-PGM__Phosphata"/>
    <property type="match status" value="1"/>
</dbReference>
<sequence length="238" mass="25062">MTPASPTFPFSAVLFDLDGTIADSAPGITATLAHALAELGYPVPSPAELLTWVGPPLPDNFTKHYGLTGDALVHAMHVYRSRYLAQGALDSRPFPGMPDLLKRVHEAGIPTSTATSKPEGPATLMLDHYGLTQYLDIITGASEDEVRSAKADVVEEALRRLRERGVDLSRVVLVGDRHHDVEGAAVHGVPTIFAQWGYGSVDEQAGAIAVVASPEELADVLGLPPVTTPSPATASSPS</sequence>
<dbReference type="Proteomes" id="UP001501295">
    <property type="component" value="Unassembled WGS sequence"/>
</dbReference>
<dbReference type="PANTHER" id="PTHR43434">
    <property type="entry name" value="PHOSPHOGLYCOLATE PHOSPHATASE"/>
    <property type="match status" value="1"/>
</dbReference>
<proteinExistence type="predicted"/>
<evidence type="ECO:0000313" key="1">
    <source>
        <dbReference type="EMBL" id="GAA4675877.1"/>
    </source>
</evidence>
<organism evidence="1 2">
    <name type="scientific">Frondihabitans cladoniiphilus</name>
    <dbReference type="NCBI Taxonomy" id="715785"/>
    <lineage>
        <taxon>Bacteria</taxon>
        <taxon>Bacillati</taxon>
        <taxon>Actinomycetota</taxon>
        <taxon>Actinomycetes</taxon>
        <taxon>Micrococcales</taxon>
        <taxon>Microbacteriaceae</taxon>
        <taxon>Frondihabitans</taxon>
    </lineage>
</organism>
<reference evidence="2" key="1">
    <citation type="journal article" date="2019" name="Int. J. Syst. Evol. Microbiol.">
        <title>The Global Catalogue of Microorganisms (GCM) 10K type strain sequencing project: providing services to taxonomists for standard genome sequencing and annotation.</title>
        <authorList>
            <consortium name="The Broad Institute Genomics Platform"/>
            <consortium name="The Broad Institute Genome Sequencing Center for Infectious Disease"/>
            <person name="Wu L."/>
            <person name="Ma J."/>
        </authorList>
    </citation>
    <scope>NUCLEOTIDE SEQUENCE [LARGE SCALE GENOMIC DNA]</scope>
    <source>
        <strain evidence="2">JCM 18956</strain>
    </source>
</reference>
<dbReference type="InterPro" id="IPR050155">
    <property type="entry name" value="HAD-like_hydrolase_sf"/>
</dbReference>
<dbReference type="InterPro" id="IPR041492">
    <property type="entry name" value="HAD_2"/>
</dbReference>
<dbReference type="SFLD" id="SFLDS00003">
    <property type="entry name" value="Haloacid_Dehalogenase"/>
    <property type="match status" value="1"/>
</dbReference>
<evidence type="ECO:0000313" key="2">
    <source>
        <dbReference type="Proteomes" id="UP001501295"/>
    </source>
</evidence>
<dbReference type="InterPro" id="IPR023198">
    <property type="entry name" value="PGP-like_dom2"/>
</dbReference>
<dbReference type="GO" id="GO:0016787">
    <property type="term" value="F:hydrolase activity"/>
    <property type="evidence" value="ECO:0007669"/>
    <property type="project" value="UniProtKB-KW"/>
</dbReference>